<name>A0A2Y9A4T0_9MICO</name>
<keyword evidence="2" id="KW-0472">Membrane</keyword>
<keyword evidence="2" id="KW-0812">Transmembrane</keyword>
<protein>
    <submittedName>
        <fullName evidence="3">Uncharacterized protein</fullName>
    </submittedName>
</protein>
<dbReference type="Proteomes" id="UP000250222">
    <property type="component" value="Unassembled WGS sequence"/>
</dbReference>
<accession>A0A2Y9A4T0</accession>
<evidence type="ECO:0000256" key="1">
    <source>
        <dbReference type="SAM" id="MobiDB-lite"/>
    </source>
</evidence>
<keyword evidence="4" id="KW-1185">Reference proteome</keyword>
<gene>
    <name evidence="3" type="ORF">SAMN05216184_102283</name>
</gene>
<dbReference type="EMBL" id="UETB01000002">
    <property type="protein sequence ID" value="SSA39360.1"/>
    <property type="molecule type" value="Genomic_DNA"/>
</dbReference>
<evidence type="ECO:0000256" key="2">
    <source>
        <dbReference type="SAM" id="Phobius"/>
    </source>
</evidence>
<organism evidence="3 4">
    <name type="scientific">Georgenia satyanarayanai</name>
    <dbReference type="NCBI Taxonomy" id="860221"/>
    <lineage>
        <taxon>Bacteria</taxon>
        <taxon>Bacillati</taxon>
        <taxon>Actinomycetota</taxon>
        <taxon>Actinomycetes</taxon>
        <taxon>Micrococcales</taxon>
        <taxon>Bogoriellaceae</taxon>
        <taxon>Georgenia</taxon>
    </lineage>
</organism>
<proteinExistence type="predicted"/>
<evidence type="ECO:0000313" key="4">
    <source>
        <dbReference type="Proteomes" id="UP000250222"/>
    </source>
</evidence>
<sequence length="104" mass="10735">MASSSQPTVDSRHFVVMATVSGLVLAATVLLWVVDVVPFGVFLGVLVAVAVAQAVVVMLLLRGARERASRADRLPGGASTIGPDSPGARYGYDPMGDLGQGGRR</sequence>
<keyword evidence="2" id="KW-1133">Transmembrane helix</keyword>
<feature type="transmembrane region" description="Helical" evidence="2">
    <location>
        <begin position="39"/>
        <end position="61"/>
    </location>
</feature>
<evidence type="ECO:0000313" key="3">
    <source>
        <dbReference type="EMBL" id="SSA39360.1"/>
    </source>
</evidence>
<reference evidence="3 4" key="1">
    <citation type="submission" date="2016-10" db="EMBL/GenBank/DDBJ databases">
        <authorList>
            <person name="Cai Z."/>
        </authorList>
    </citation>
    <scope>NUCLEOTIDE SEQUENCE [LARGE SCALE GENOMIC DNA]</scope>
    <source>
        <strain evidence="3 4">CGMCC 1.10826</strain>
    </source>
</reference>
<dbReference type="OrthoDB" id="9966698at2"/>
<feature type="region of interest" description="Disordered" evidence="1">
    <location>
        <begin position="72"/>
        <end position="104"/>
    </location>
</feature>
<dbReference type="AlphaFoldDB" id="A0A2Y9A4T0"/>
<feature type="transmembrane region" description="Helical" evidence="2">
    <location>
        <begin position="12"/>
        <end position="33"/>
    </location>
</feature>
<dbReference type="RefSeq" id="WP_146237483.1">
    <property type="nucleotide sequence ID" value="NZ_QKLZ01000002.1"/>
</dbReference>